<dbReference type="Gene3D" id="3.40.50.1460">
    <property type="match status" value="1"/>
</dbReference>
<gene>
    <name evidence="3" type="ORF">QBC37DRAFT_286509</name>
</gene>
<dbReference type="InterPro" id="IPR011600">
    <property type="entry name" value="Pept_C14_caspase"/>
</dbReference>
<evidence type="ECO:0000313" key="3">
    <source>
        <dbReference type="EMBL" id="KAK4213177.1"/>
    </source>
</evidence>
<dbReference type="InterPro" id="IPR050452">
    <property type="entry name" value="Metacaspase"/>
</dbReference>
<dbReference type="Proteomes" id="UP001301769">
    <property type="component" value="Unassembled WGS sequence"/>
</dbReference>
<accession>A0AAN6YBW1</accession>
<evidence type="ECO:0000256" key="1">
    <source>
        <dbReference type="ARBA" id="ARBA00009005"/>
    </source>
</evidence>
<organism evidence="3 4">
    <name type="scientific">Rhypophila decipiens</name>
    <dbReference type="NCBI Taxonomy" id="261697"/>
    <lineage>
        <taxon>Eukaryota</taxon>
        <taxon>Fungi</taxon>
        <taxon>Dikarya</taxon>
        <taxon>Ascomycota</taxon>
        <taxon>Pezizomycotina</taxon>
        <taxon>Sordariomycetes</taxon>
        <taxon>Sordariomycetidae</taxon>
        <taxon>Sordariales</taxon>
        <taxon>Naviculisporaceae</taxon>
        <taxon>Rhypophila</taxon>
    </lineage>
</organism>
<sequence length="695" mass="75012">MTTDSRHPNTYWSVIIGSGVASQRSPAADGSWTTVDRSLDGAVEDVIAIESLLANLSKTVKLDIKSLKGSRATSRSIAGAPIHPRPAEEAAIWPTFNNVCEALIRIIQRGNPGDGVYIHFSGHGTRRHDDGAVALALYDQACGTSYLSGTILRKAIHSMVEKGLLVTLVLDCCFSGSVLRGAHGLENAKTRFIEYDPECDIHQDDRLFHSLGSSSRPGELRDAALILDRLLDPRGYTIFTACGPHETAYDIRFQDGICRGAFSYFWTKSLATFRQRRARCTHQSLHQHIHACFRSYFHQQTPMLFGNKNHHLFEPTAAVNEVGAVASLISVYREKQSGRLILEAGQAHGVHHGDEYALSPYQAEPGLTAPATTAKVIAAHSLTSELELTSRGAGTQTIVITPGTPWEADLLTSLSPQKIPIHAAPNIMNFLAIDSPPLYLDLSSTEPPLFLLTAAPGTSTAFTITPTNTTSLSTAAATSISTTATTLIPTLDHLTRFKFFERLDNRTPSPAFEYSFSLDVADLTPGPDGVYEVSHGSDFVLHMTNRSVDGSPLYVALFMLSPAWEVRNLVDDAEGGDSTIVVEACGTKGMELPLEMTVPSPRGGGLKVNVTEDVIKVFVLARPAGFPAVVLGPLVIDGDRGDDRGGQQDDGLERVLGVLEGQHGERGDDRGKGWWCCRSFSVRTLRGGGESASVG</sequence>
<proteinExistence type="inferred from homology"/>
<dbReference type="PANTHER" id="PTHR48104">
    <property type="entry name" value="METACASPASE-4"/>
    <property type="match status" value="1"/>
</dbReference>
<dbReference type="GO" id="GO:0006508">
    <property type="term" value="P:proteolysis"/>
    <property type="evidence" value="ECO:0007669"/>
    <property type="project" value="InterPro"/>
</dbReference>
<dbReference type="GO" id="GO:0004197">
    <property type="term" value="F:cysteine-type endopeptidase activity"/>
    <property type="evidence" value="ECO:0007669"/>
    <property type="project" value="InterPro"/>
</dbReference>
<comment type="caution">
    <text evidence="3">The sequence shown here is derived from an EMBL/GenBank/DDBJ whole genome shotgun (WGS) entry which is preliminary data.</text>
</comment>
<dbReference type="AlphaFoldDB" id="A0AAN6YBW1"/>
<evidence type="ECO:0000259" key="2">
    <source>
        <dbReference type="Pfam" id="PF00656"/>
    </source>
</evidence>
<evidence type="ECO:0000313" key="4">
    <source>
        <dbReference type="Proteomes" id="UP001301769"/>
    </source>
</evidence>
<dbReference type="EMBL" id="MU858113">
    <property type="protein sequence ID" value="KAK4213177.1"/>
    <property type="molecule type" value="Genomic_DNA"/>
</dbReference>
<comment type="similarity">
    <text evidence="1">Belongs to the peptidase C14B family.</text>
</comment>
<dbReference type="PANTHER" id="PTHR48104:SF30">
    <property type="entry name" value="METACASPASE-1"/>
    <property type="match status" value="1"/>
</dbReference>
<dbReference type="Pfam" id="PF00656">
    <property type="entry name" value="Peptidase_C14"/>
    <property type="match status" value="1"/>
</dbReference>
<name>A0AAN6YBW1_9PEZI</name>
<reference evidence="3" key="2">
    <citation type="submission" date="2023-05" db="EMBL/GenBank/DDBJ databases">
        <authorList>
            <consortium name="Lawrence Berkeley National Laboratory"/>
            <person name="Steindorff A."/>
            <person name="Hensen N."/>
            <person name="Bonometti L."/>
            <person name="Westerberg I."/>
            <person name="Brannstrom I.O."/>
            <person name="Guillou S."/>
            <person name="Cros-Aarteil S."/>
            <person name="Calhoun S."/>
            <person name="Haridas S."/>
            <person name="Kuo A."/>
            <person name="Mondo S."/>
            <person name="Pangilinan J."/>
            <person name="Riley R."/>
            <person name="Labutti K."/>
            <person name="Andreopoulos B."/>
            <person name="Lipzen A."/>
            <person name="Chen C."/>
            <person name="Yanf M."/>
            <person name="Daum C."/>
            <person name="Ng V."/>
            <person name="Clum A."/>
            <person name="Ohm R."/>
            <person name="Martin F."/>
            <person name="Silar P."/>
            <person name="Natvig D."/>
            <person name="Lalanne C."/>
            <person name="Gautier V."/>
            <person name="Ament-Velasquez S.L."/>
            <person name="Kruys A."/>
            <person name="Hutchinson M.I."/>
            <person name="Powell A.J."/>
            <person name="Barry K."/>
            <person name="Miller A.N."/>
            <person name="Grigoriev I.V."/>
            <person name="Debuchy R."/>
            <person name="Gladieux P."/>
            <person name="Thoren M.H."/>
            <person name="Johannesson H."/>
        </authorList>
    </citation>
    <scope>NUCLEOTIDE SEQUENCE</scope>
    <source>
        <strain evidence="3">PSN293</strain>
    </source>
</reference>
<protein>
    <recommendedName>
        <fullName evidence="2">Peptidase C14 caspase domain-containing protein</fullName>
    </recommendedName>
</protein>
<dbReference type="GO" id="GO:0005737">
    <property type="term" value="C:cytoplasm"/>
    <property type="evidence" value="ECO:0007669"/>
    <property type="project" value="TreeGrafter"/>
</dbReference>
<feature type="domain" description="Peptidase C14 caspase" evidence="2">
    <location>
        <begin position="37"/>
        <end position="305"/>
    </location>
</feature>
<reference evidence="3" key="1">
    <citation type="journal article" date="2023" name="Mol. Phylogenet. Evol.">
        <title>Genome-scale phylogeny and comparative genomics of the fungal order Sordariales.</title>
        <authorList>
            <person name="Hensen N."/>
            <person name="Bonometti L."/>
            <person name="Westerberg I."/>
            <person name="Brannstrom I.O."/>
            <person name="Guillou S."/>
            <person name="Cros-Aarteil S."/>
            <person name="Calhoun S."/>
            <person name="Haridas S."/>
            <person name="Kuo A."/>
            <person name="Mondo S."/>
            <person name="Pangilinan J."/>
            <person name="Riley R."/>
            <person name="LaButti K."/>
            <person name="Andreopoulos B."/>
            <person name="Lipzen A."/>
            <person name="Chen C."/>
            <person name="Yan M."/>
            <person name="Daum C."/>
            <person name="Ng V."/>
            <person name="Clum A."/>
            <person name="Steindorff A."/>
            <person name="Ohm R.A."/>
            <person name="Martin F."/>
            <person name="Silar P."/>
            <person name="Natvig D.O."/>
            <person name="Lalanne C."/>
            <person name="Gautier V."/>
            <person name="Ament-Velasquez S.L."/>
            <person name="Kruys A."/>
            <person name="Hutchinson M.I."/>
            <person name="Powell A.J."/>
            <person name="Barry K."/>
            <person name="Miller A.N."/>
            <person name="Grigoriev I.V."/>
            <person name="Debuchy R."/>
            <person name="Gladieux P."/>
            <person name="Hiltunen Thoren M."/>
            <person name="Johannesson H."/>
        </authorList>
    </citation>
    <scope>NUCLEOTIDE SEQUENCE</scope>
    <source>
        <strain evidence="3">PSN293</strain>
    </source>
</reference>
<keyword evidence="4" id="KW-1185">Reference proteome</keyword>